<dbReference type="EMBL" id="JAUCMX010000005">
    <property type="protein sequence ID" value="KAK3545433.1"/>
    <property type="molecule type" value="Genomic_DNA"/>
</dbReference>
<dbReference type="InterPro" id="IPR043128">
    <property type="entry name" value="Rev_trsase/Diguanyl_cyclase"/>
</dbReference>
<organism evidence="1 2">
    <name type="scientific">Hemibagrus guttatus</name>
    <dbReference type="NCBI Taxonomy" id="175788"/>
    <lineage>
        <taxon>Eukaryota</taxon>
        <taxon>Metazoa</taxon>
        <taxon>Chordata</taxon>
        <taxon>Craniata</taxon>
        <taxon>Vertebrata</taxon>
        <taxon>Euteleostomi</taxon>
        <taxon>Actinopterygii</taxon>
        <taxon>Neopterygii</taxon>
        <taxon>Teleostei</taxon>
        <taxon>Ostariophysi</taxon>
        <taxon>Siluriformes</taxon>
        <taxon>Bagridae</taxon>
        <taxon>Hemibagrus</taxon>
    </lineage>
</organism>
<dbReference type="PANTHER" id="PTHR33064:SF37">
    <property type="entry name" value="RIBONUCLEASE H"/>
    <property type="match status" value="1"/>
</dbReference>
<evidence type="ECO:0008006" key="3">
    <source>
        <dbReference type="Google" id="ProtNLM"/>
    </source>
</evidence>
<evidence type="ECO:0000313" key="2">
    <source>
        <dbReference type="Proteomes" id="UP001274896"/>
    </source>
</evidence>
<dbReference type="SUPFAM" id="SSF56672">
    <property type="entry name" value="DNA/RNA polymerases"/>
    <property type="match status" value="1"/>
</dbReference>
<comment type="caution">
    <text evidence="1">The sequence shown here is derived from an EMBL/GenBank/DDBJ whole genome shotgun (WGS) entry which is preliminary data.</text>
</comment>
<dbReference type="Proteomes" id="UP001274896">
    <property type="component" value="Unassembled WGS sequence"/>
</dbReference>
<dbReference type="AlphaFoldDB" id="A0AAE0VAN7"/>
<gene>
    <name evidence="1" type="ORF">QTP70_007643</name>
</gene>
<protein>
    <recommendedName>
        <fullName evidence="3">Reverse transcriptase domain-containing protein</fullName>
    </recommendedName>
</protein>
<reference evidence="1" key="1">
    <citation type="submission" date="2023-06" db="EMBL/GenBank/DDBJ databases">
        <title>Male Hemibagrus guttatus genome.</title>
        <authorList>
            <person name="Bian C."/>
        </authorList>
    </citation>
    <scope>NUCLEOTIDE SEQUENCE</scope>
    <source>
        <strain evidence="1">Male_cb2023</strain>
        <tissue evidence="1">Muscle</tissue>
    </source>
</reference>
<dbReference type="InterPro" id="IPR043502">
    <property type="entry name" value="DNA/RNA_pol_sf"/>
</dbReference>
<dbReference type="FunFam" id="3.30.70.270:FF:000020">
    <property type="entry name" value="Transposon Tf2-6 polyprotein-like Protein"/>
    <property type="match status" value="1"/>
</dbReference>
<dbReference type="PANTHER" id="PTHR33064">
    <property type="entry name" value="POL PROTEIN"/>
    <property type="match status" value="1"/>
</dbReference>
<evidence type="ECO:0000313" key="1">
    <source>
        <dbReference type="EMBL" id="KAK3545433.1"/>
    </source>
</evidence>
<proteinExistence type="predicted"/>
<name>A0AAE0VAN7_9TELE</name>
<accession>A0AAE0VAN7</accession>
<dbReference type="InterPro" id="IPR051320">
    <property type="entry name" value="Viral_Replic_Matur_Polypro"/>
</dbReference>
<keyword evidence="2" id="KW-1185">Reference proteome</keyword>
<sequence length="178" mass="21386">MIGRYVIAYIDEILVYSSSFDEHVKHIWKVLACLLQHCLFVKVEKYEFHQDTITFLRYVILQKGVEMDEGKVRAVTKWPEPTTVKELQCFLGFANFYRRFIRNYSSISSPLTSLLRSQPKCQMPKWNEEAWRDFVQLKVKDKPSASHRPLSRTWWIRKVTTRCWWRLIDSPKLAIWCH</sequence>
<dbReference type="Gene3D" id="3.30.70.270">
    <property type="match status" value="2"/>
</dbReference>